<evidence type="ECO:0000256" key="2">
    <source>
        <dbReference type="ARBA" id="ARBA00022723"/>
    </source>
</evidence>
<dbReference type="InterPro" id="IPR044861">
    <property type="entry name" value="IPNS-like_FE2OG_OXY"/>
</dbReference>
<dbReference type="GO" id="GO:0046872">
    <property type="term" value="F:metal ion binding"/>
    <property type="evidence" value="ECO:0007669"/>
    <property type="project" value="UniProtKB-KW"/>
</dbReference>
<keyword evidence="4 5" id="KW-0408">Iron</keyword>
<comment type="caution">
    <text evidence="7">The sequence shown here is derived from an EMBL/GenBank/DDBJ whole genome shotgun (WGS) entry which is preliminary data.</text>
</comment>
<evidence type="ECO:0000256" key="1">
    <source>
        <dbReference type="ARBA" id="ARBA00008056"/>
    </source>
</evidence>
<dbReference type="AlphaFoldDB" id="A0A5J9W8A8"/>
<dbReference type="InterPro" id="IPR027443">
    <property type="entry name" value="IPNS-like_sf"/>
</dbReference>
<comment type="similarity">
    <text evidence="1 5">Belongs to the iron/ascorbate-dependent oxidoreductase family.</text>
</comment>
<dbReference type="SUPFAM" id="SSF51197">
    <property type="entry name" value="Clavaminate synthase-like"/>
    <property type="match status" value="1"/>
</dbReference>
<protein>
    <recommendedName>
        <fullName evidence="6">Fe2OG dioxygenase domain-containing protein</fullName>
    </recommendedName>
</protein>
<dbReference type="Pfam" id="PF14226">
    <property type="entry name" value="DIOX_N"/>
    <property type="match status" value="1"/>
</dbReference>
<dbReference type="InterPro" id="IPR026992">
    <property type="entry name" value="DIOX_N"/>
</dbReference>
<organism evidence="7 8">
    <name type="scientific">Eragrostis curvula</name>
    <name type="common">weeping love grass</name>
    <dbReference type="NCBI Taxonomy" id="38414"/>
    <lineage>
        <taxon>Eukaryota</taxon>
        <taxon>Viridiplantae</taxon>
        <taxon>Streptophyta</taxon>
        <taxon>Embryophyta</taxon>
        <taxon>Tracheophyta</taxon>
        <taxon>Spermatophyta</taxon>
        <taxon>Magnoliopsida</taxon>
        <taxon>Liliopsida</taxon>
        <taxon>Poales</taxon>
        <taxon>Poaceae</taxon>
        <taxon>PACMAD clade</taxon>
        <taxon>Chloridoideae</taxon>
        <taxon>Eragrostideae</taxon>
        <taxon>Eragrostidinae</taxon>
        <taxon>Eragrostis</taxon>
    </lineage>
</organism>
<dbReference type="Proteomes" id="UP000324897">
    <property type="component" value="Chromosome 5"/>
</dbReference>
<dbReference type="OrthoDB" id="288590at2759"/>
<dbReference type="PANTHER" id="PTHR47991">
    <property type="entry name" value="OXOGLUTARATE/IRON-DEPENDENT DIOXYGENASE"/>
    <property type="match status" value="1"/>
</dbReference>
<proteinExistence type="inferred from homology"/>
<feature type="non-terminal residue" evidence="7">
    <location>
        <position position="1"/>
    </location>
</feature>
<dbReference type="GO" id="GO:0016491">
    <property type="term" value="F:oxidoreductase activity"/>
    <property type="evidence" value="ECO:0007669"/>
    <property type="project" value="UniProtKB-KW"/>
</dbReference>
<name>A0A5J9W8A8_9POAL</name>
<dbReference type="PROSITE" id="PS51471">
    <property type="entry name" value="FE2OG_OXY"/>
    <property type="match status" value="1"/>
</dbReference>
<dbReference type="Gene3D" id="2.60.120.330">
    <property type="entry name" value="B-lactam Antibiotic, Isopenicillin N Synthase, Chain"/>
    <property type="match status" value="2"/>
</dbReference>
<evidence type="ECO:0000256" key="3">
    <source>
        <dbReference type="ARBA" id="ARBA00023002"/>
    </source>
</evidence>
<dbReference type="InterPro" id="IPR005123">
    <property type="entry name" value="Oxoglu/Fe-dep_dioxygenase_dom"/>
</dbReference>
<gene>
    <name evidence="7" type="ORF">EJB05_03662</name>
</gene>
<dbReference type="InterPro" id="IPR050295">
    <property type="entry name" value="Plant_2OG-oxidoreductases"/>
</dbReference>
<evidence type="ECO:0000313" key="7">
    <source>
        <dbReference type="EMBL" id="TVU44226.1"/>
    </source>
</evidence>
<feature type="domain" description="Fe2OG dioxygenase" evidence="6">
    <location>
        <begin position="170"/>
        <end position="271"/>
    </location>
</feature>
<keyword evidence="2 5" id="KW-0479">Metal-binding</keyword>
<evidence type="ECO:0000256" key="4">
    <source>
        <dbReference type="ARBA" id="ARBA00023004"/>
    </source>
</evidence>
<keyword evidence="3 5" id="KW-0560">Oxidoreductase</keyword>
<reference evidence="7 8" key="1">
    <citation type="journal article" date="2019" name="Sci. Rep.">
        <title>A high-quality genome of Eragrostis curvula grass provides insights into Poaceae evolution and supports new strategies to enhance forage quality.</title>
        <authorList>
            <person name="Carballo J."/>
            <person name="Santos B.A.C.M."/>
            <person name="Zappacosta D."/>
            <person name="Garbus I."/>
            <person name="Selva J.P."/>
            <person name="Gallo C.A."/>
            <person name="Diaz A."/>
            <person name="Albertini E."/>
            <person name="Caccamo M."/>
            <person name="Echenique V."/>
        </authorList>
    </citation>
    <scope>NUCLEOTIDE SEQUENCE [LARGE SCALE GENOMIC DNA]</scope>
    <source>
        <strain evidence="8">cv. Victoria</strain>
        <tissue evidence="7">Leaf</tissue>
    </source>
</reference>
<accession>A0A5J9W8A8</accession>
<dbReference type="EMBL" id="RWGY01000004">
    <property type="protein sequence ID" value="TVU44226.1"/>
    <property type="molecule type" value="Genomic_DNA"/>
</dbReference>
<evidence type="ECO:0000259" key="6">
    <source>
        <dbReference type="PROSITE" id="PS51471"/>
    </source>
</evidence>
<sequence>MNQLPKPTMSLLDGATGAGVKPRSLGSSLPVANVQDLAARSGDLTPQVLHRYLRDAEVLSNSNDDAASVPIVNLGRLLDPEHADEESAKLRYACEDWGFFQVLNHGVPGEIIDDVKENLKGFFQLPLAEKQADSLVRYSVEVQRVATDLLRIMAKNLGVADTEKLTTIAGAQSMRMNYYPPCPQAHDKVLGLSPHSDAVGLTLLLQVSPVTGLQIRHKGEWIPVTPLPGALIANVGDVIEVLTNGRYKSIEHRAVVNAREERVSVATFHQARFGEMYGPLEELVVGGGEAPRYRTISVEDYLKLVFSSKLDGKNIMDAMKIIDP</sequence>
<evidence type="ECO:0000313" key="8">
    <source>
        <dbReference type="Proteomes" id="UP000324897"/>
    </source>
</evidence>
<dbReference type="Gramene" id="TVU44226">
    <property type="protein sequence ID" value="TVU44226"/>
    <property type="gene ID" value="EJB05_03662"/>
</dbReference>
<dbReference type="Pfam" id="PF03171">
    <property type="entry name" value="2OG-FeII_Oxy"/>
    <property type="match status" value="1"/>
</dbReference>
<evidence type="ECO:0000256" key="5">
    <source>
        <dbReference type="RuleBase" id="RU003682"/>
    </source>
</evidence>
<keyword evidence="8" id="KW-1185">Reference proteome</keyword>